<dbReference type="Proteomes" id="UP000016930">
    <property type="component" value="Unassembled WGS sequence"/>
</dbReference>
<protein>
    <submittedName>
        <fullName evidence="1">Uncharacterized protein</fullName>
    </submittedName>
</protein>
<dbReference type="HOGENOM" id="CLU_2072857_0_0_1"/>
<sequence length="118" mass="13157">MSKHYTTKVTSSSGQSLLHFLKMLYKTPKLIPEPDKKKLILTYIIHNTLLAAIGPFEYGGLAKLIYCQCAGHKKLYLTLPSPYVHLLGKAKVASKRTLGYGNWGNLNTASLAWLKAHK</sequence>
<proteinExistence type="predicted"/>
<organism evidence="1 2">
    <name type="scientific">Ceriporiopsis subvermispora (strain B)</name>
    <name type="common">White-rot fungus</name>
    <name type="synonym">Gelatoporia subvermispora</name>
    <dbReference type="NCBI Taxonomy" id="914234"/>
    <lineage>
        <taxon>Eukaryota</taxon>
        <taxon>Fungi</taxon>
        <taxon>Dikarya</taxon>
        <taxon>Basidiomycota</taxon>
        <taxon>Agaricomycotina</taxon>
        <taxon>Agaricomycetes</taxon>
        <taxon>Polyporales</taxon>
        <taxon>Gelatoporiaceae</taxon>
        <taxon>Gelatoporia</taxon>
    </lineage>
</organism>
<dbReference type="EMBL" id="KB445806">
    <property type="protein sequence ID" value="EMD33389.1"/>
    <property type="molecule type" value="Genomic_DNA"/>
</dbReference>
<accession>M2PCI0</accession>
<evidence type="ECO:0000313" key="1">
    <source>
        <dbReference type="EMBL" id="EMD33389.1"/>
    </source>
</evidence>
<keyword evidence="2" id="KW-1185">Reference proteome</keyword>
<gene>
    <name evidence="1" type="ORF">CERSUDRAFT_76625</name>
</gene>
<name>M2PCI0_CERS8</name>
<evidence type="ECO:0000313" key="2">
    <source>
        <dbReference type="Proteomes" id="UP000016930"/>
    </source>
</evidence>
<reference evidence="1 2" key="1">
    <citation type="journal article" date="2012" name="Proc. Natl. Acad. Sci. U.S.A.">
        <title>Comparative genomics of Ceriporiopsis subvermispora and Phanerochaete chrysosporium provide insight into selective ligninolysis.</title>
        <authorList>
            <person name="Fernandez-Fueyo E."/>
            <person name="Ruiz-Duenas F.J."/>
            <person name="Ferreira P."/>
            <person name="Floudas D."/>
            <person name="Hibbett D.S."/>
            <person name="Canessa P."/>
            <person name="Larrondo L.F."/>
            <person name="James T.Y."/>
            <person name="Seelenfreund D."/>
            <person name="Lobos S."/>
            <person name="Polanco R."/>
            <person name="Tello M."/>
            <person name="Honda Y."/>
            <person name="Watanabe T."/>
            <person name="Watanabe T."/>
            <person name="Ryu J.S."/>
            <person name="Kubicek C.P."/>
            <person name="Schmoll M."/>
            <person name="Gaskell J."/>
            <person name="Hammel K.E."/>
            <person name="St John F.J."/>
            <person name="Vanden Wymelenberg A."/>
            <person name="Sabat G."/>
            <person name="Splinter BonDurant S."/>
            <person name="Syed K."/>
            <person name="Yadav J.S."/>
            <person name="Doddapaneni H."/>
            <person name="Subramanian V."/>
            <person name="Lavin J.L."/>
            <person name="Oguiza J.A."/>
            <person name="Perez G."/>
            <person name="Pisabarro A.G."/>
            <person name="Ramirez L."/>
            <person name="Santoyo F."/>
            <person name="Master E."/>
            <person name="Coutinho P.M."/>
            <person name="Henrissat B."/>
            <person name="Lombard V."/>
            <person name="Magnuson J.K."/>
            <person name="Kuees U."/>
            <person name="Hori C."/>
            <person name="Igarashi K."/>
            <person name="Samejima M."/>
            <person name="Held B.W."/>
            <person name="Barry K.W."/>
            <person name="LaButti K.M."/>
            <person name="Lapidus A."/>
            <person name="Lindquist E.A."/>
            <person name="Lucas S.M."/>
            <person name="Riley R."/>
            <person name="Salamov A.A."/>
            <person name="Hoffmeister D."/>
            <person name="Schwenk D."/>
            <person name="Hadar Y."/>
            <person name="Yarden O."/>
            <person name="de Vries R.P."/>
            <person name="Wiebenga A."/>
            <person name="Stenlid J."/>
            <person name="Eastwood D."/>
            <person name="Grigoriev I.V."/>
            <person name="Berka R.M."/>
            <person name="Blanchette R.A."/>
            <person name="Kersten P."/>
            <person name="Martinez A.T."/>
            <person name="Vicuna R."/>
            <person name="Cullen D."/>
        </authorList>
    </citation>
    <scope>NUCLEOTIDE SEQUENCE [LARGE SCALE GENOMIC DNA]</scope>
    <source>
        <strain evidence="1 2">B</strain>
    </source>
</reference>
<dbReference type="AlphaFoldDB" id="M2PCI0"/>